<dbReference type="eggNOG" id="COG4957">
    <property type="taxonomic scope" value="Bacteria"/>
</dbReference>
<keyword evidence="4" id="KW-0804">Transcription</keyword>
<dbReference type="STRING" id="311403.Arad_0242"/>
<dbReference type="Gene3D" id="1.10.10.1550">
    <property type="entry name" value="ROS/MUCR transcriptional regulator protein"/>
    <property type="match status" value="1"/>
</dbReference>
<evidence type="ECO:0000256" key="1">
    <source>
        <dbReference type="ARBA" id="ARBA00007031"/>
    </source>
</evidence>
<dbReference type="HOGENOM" id="CLU_106247_2_0_5"/>
<dbReference type="GO" id="GO:0003677">
    <property type="term" value="F:DNA binding"/>
    <property type="evidence" value="ECO:0007669"/>
    <property type="project" value="UniProtKB-KW"/>
</dbReference>
<gene>
    <name evidence="5" type="primary">rosR</name>
    <name evidence="5" type="ordered locus">Arad_0242</name>
</gene>
<dbReference type="InterPro" id="IPR041920">
    <property type="entry name" value="ROS/MUCR_sf"/>
</dbReference>
<keyword evidence="2" id="KW-0805">Transcription regulation</keyword>
<organism evidence="5 6">
    <name type="scientific">Rhizobium rhizogenes (strain K84 / ATCC BAA-868)</name>
    <name type="common">Agrobacterium radiobacter</name>
    <dbReference type="NCBI Taxonomy" id="311403"/>
    <lineage>
        <taxon>Bacteria</taxon>
        <taxon>Pseudomonadati</taxon>
        <taxon>Pseudomonadota</taxon>
        <taxon>Alphaproteobacteria</taxon>
        <taxon>Hyphomicrobiales</taxon>
        <taxon>Rhizobiaceae</taxon>
        <taxon>Rhizobium/Agrobacterium group</taxon>
        <taxon>Rhizobium</taxon>
    </lineage>
</organism>
<dbReference type="GO" id="GO:0006355">
    <property type="term" value="P:regulation of DNA-templated transcription"/>
    <property type="evidence" value="ECO:0007669"/>
    <property type="project" value="InterPro"/>
</dbReference>
<dbReference type="Pfam" id="PF05443">
    <property type="entry name" value="ROS_MUCR"/>
    <property type="match status" value="1"/>
</dbReference>
<evidence type="ECO:0000313" key="6">
    <source>
        <dbReference type="Proteomes" id="UP000001600"/>
    </source>
</evidence>
<accession>B9JGY4</accession>
<dbReference type="EMBL" id="CP000628">
    <property type="protein sequence ID" value="ACM24980.1"/>
    <property type="molecule type" value="Genomic_DNA"/>
</dbReference>
<evidence type="ECO:0000256" key="4">
    <source>
        <dbReference type="ARBA" id="ARBA00023163"/>
    </source>
</evidence>
<evidence type="ECO:0000256" key="3">
    <source>
        <dbReference type="ARBA" id="ARBA00023125"/>
    </source>
</evidence>
<keyword evidence="3" id="KW-0238">DNA-binding</keyword>
<comment type="similarity">
    <text evidence="1">Belongs to the ros/MucR family.</text>
</comment>
<dbReference type="KEGG" id="ara:Arad_0242"/>
<reference evidence="5 6" key="1">
    <citation type="journal article" date="2009" name="J. Bacteriol.">
        <title>Genome sequences of three Agrobacterium biovars help elucidate the evolution of multichromosome genomes in bacteria.</title>
        <authorList>
            <person name="Slater S.C."/>
            <person name="Goldman B.S."/>
            <person name="Goodner B."/>
            <person name="Setubal J.C."/>
            <person name="Farrand S.K."/>
            <person name="Nester E.W."/>
            <person name="Burr T.J."/>
            <person name="Banta L."/>
            <person name="Dickerman A.W."/>
            <person name="Paulsen I."/>
            <person name="Otten L."/>
            <person name="Suen G."/>
            <person name="Welch R."/>
            <person name="Almeida N.F."/>
            <person name="Arnold F."/>
            <person name="Burton O.T."/>
            <person name="Du Z."/>
            <person name="Ewing A."/>
            <person name="Godsy E."/>
            <person name="Heisel S."/>
            <person name="Houmiel K.L."/>
            <person name="Jhaveri J."/>
            <person name="Lu J."/>
            <person name="Miller N.M."/>
            <person name="Norton S."/>
            <person name="Chen Q."/>
            <person name="Phoolcharoen W."/>
            <person name="Ohlin V."/>
            <person name="Ondrusek D."/>
            <person name="Pride N."/>
            <person name="Stricklin S.L."/>
            <person name="Sun J."/>
            <person name="Wheeler C."/>
            <person name="Wilson L."/>
            <person name="Zhu H."/>
            <person name="Wood D.W."/>
        </authorList>
    </citation>
    <scope>NUCLEOTIDE SEQUENCE [LARGE SCALE GENOMIC DNA]</scope>
    <source>
        <strain evidence="6">K84 / ATCC BAA-868</strain>
    </source>
</reference>
<dbReference type="Proteomes" id="UP000001600">
    <property type="component" value="Chromosome 1"/>
</dbReference>
<evidence type="ECO:0000313" key="5">
    <source>
        <dbReference type="EMBL" id="ACM24980.1"/>
    </source>
</evidence>
<dbReference type="GO" id="GO:0008270">
    <property type="term" value="F:zinc ion binding"/>
    <property type="evidence" value="ECO:0007669"/>
    <property type="project" value="InterPro"/>
</dbReference>
<dbReference type="AlphaFoldDB" id="B9JGY4"/>
<sequence>MDDDMTQSREAKHAGPNEIRETIMDAFSSKKDLTQLQASSLSDGCVKIVSAYVSHNTVPIGSLSKLITDVHEALQTLDGTTPSVERSKPVPAVDLKKSVTNDYIICLEDGKRFKTLKRHLRVHYGMTPEEYRQKWGLAPTYPMVAQNYANRRSELAKLSGLGANGNKKDSVR</sequence>
<name>B9JGY4_RHIR8</name>
<proteinExistence type="inferred from homology"/>
<evidence type="ECO:0000256" key="2">
    <source>
        <dbReference type="ARBA" id="ARBA00023015"/>
    </source>
</evidence>
<protein>
    <submittedName>
        <fullName evidence="5">Transcriptional regulator protein-nodulation competitiveness determinant</fullName>
    </submittedName>
</protein>
<dbReference type="InterPro" id="IPR008807">
    <property type="entry name" value="ROS_MUCR"/>
</dbReference>